<name>X8CV66_MYCIT</name>
<gene>
    <name evidence="2" type="ORF">I550_2486</name>
</gene>
<proteinExistence type="predicted"/>
<dbReference type="EMBL" id="JAOG01000001">
    <property type="protein sequence ID" value="EUA59338.1"/>
    <property type="molecule type" value="Genomic_DNA"/>
</dbReference>
<evidence type="ECO:0000313" key="2">
    <source>
        <dbReference type="EMBL" id="EUA59338.1"/>
    </source>
</evidence>
<dbReference type="Proteomes" id="UP000020825">
    <property type="component" value="Unassembled WGS sequence"/>
</dbReference>
<sequence length="78" mass="8308">MARGGQFFLDGHGVVVAQIHRNDGVPPVEQELRAAPTDLSECARDQNGVDSHDASPIHQPAGDLGDRRADSGGHVNRE</sequence>
<feature type="compositionally biased region" description="Basic and acidic residues" evidence="1">
    <location>
        <begin position="64"/>
        <end position="78"/>
    </location>
</feature>
<evidence type="ECO:0000313" key="3">
    <source>
        <dbReference type="Proteomes" id="UP000020825"/>
    </source>
</evidence>
<comment type="caution">
    <text evidence="2">The sequence shown here is derived from an EMBL/GenBank/DDBJ whole genome shotgun (WGS) entry which is preliminary data.</text>
</comment>
<feature type="region of interest" description="Disordered" evidence="1">
    <location>
        <begin position="36"/>
        <end position="78"/>
    </location>
</feature>
<reference evidence="2 3" key="1">
    <citation type="submission" date="2013-12" db="EMBL/GenBank/DDBJ databases">
        <authorList>
            <person name="Zelazny A."/>
            <person name="Olivier K."/>
            <person name="Holland S."/>
            <person name="Lenaerts A."/>
            <person name="Ordway D."/>
            <person name="DeGroote M.A."/>
            <person name="Parker T."/>
            <person name="Sizemore C."/>
            <person name="Tallon L.J."/>
            <person name="Sadzewicz L.K."/>
            <person name="Sengamalay N."/>
            <person name="Fraser C.M."/>
            <person name="Hine E."/>
            <person name="Shefchek K.A."/>
            <person name="Das S.P."/>
            <person name="Tettelin H."/>
        </authorList>
    </citation>
    <scope>NUCLEOTIDE SEQUENCE [LARGE SCALE GENOMIC DNA]</scope>
    <source>
        <strain evidence="2 3">1956</strain>
    </source>
</reference>
<protein>
    <submittedName>
        <fullName evidence="2">Uncharacterized protein</fullName>
    </submittedName>
</protein>
<organism evidence="2 3">
    <name type="scientific">Mycobacterium intracellulare 1956</name>
    <dbReference type="NCBI Taxonomy" id="1299331"/>
    <lineage>
        <taxon>Bacteria</taxon>
        <taxon>Bacillati</taxon>
        <taxon>Actinomycetota</taxon>
        <taxon>Actinomycetes</taxon>
        <taxon>Mycobacteriales</taxon>
        <taxon>Mycobacteriaceae</taxon>
        <taxon>Mycobacterium</taxon>
        <taxon>Mycobacterium avium complex (MAC)</taxon>
    </lineage>
</organism>
<dbReference type="PATRIC" id="fig|1299331.3.peg.2418"/>
<accession>X8CV66</accession>
<dbReference type="AlphaFoldDB" id="X8CV66"/>
<evidence type="ECO:0000256" key="1">
    <source>
        <dbReference type="SAM" id="MobiDB-lite"/>
    </source>
</evidence>